<evidence type="ECO:0000259" key="2">
    <source>
        <dbReference type="SMART" id="SM00849"/>
    </source>
</evidence>
<dbReference type="InterPro" id="IPR036866">
    <property type="entry name" value="RibonucZ/Hydroxyglut_hydro"/>
</dbReference>
<dbReference type="Gene3D" id="3.60.15.10">
    <property type="entry name" value="Ribonuclease Z/Hydroxyacylglutathione hydrolase-like"/>
    <property type="match status" value="1"/>
</dbReference>
<dbReference type="OrthoDB" id="9803916at2"/>
<sequence>MKIVFLGGTETVTGSKYLVETQTTRILVDCGLFQGYKWLRKRNWHPLPLGIQDVDGVVLTHAHLDHSGFLPVLYKHGYRNPVFAHHATADLCRILWPDSGKIQEEDAKYLERHKLSKHEKPEPLYTAEIATKACKLFRGVEFGQRFQIGDIQITLSPVGHILGAACVFLEAEGKRIGFSGDVGRYDDPLMKAPKPIAPVDVLLLESTYGDRRHEASDIEAELAEVIQETAKSGGMLMIPSFAVGRAQLMQHLIVKLMDAGTVPRIPVFLDSPMAISVSDIYRAHHEYHKLTEAECRRIEQVVEYTHSVDESKAIANINGPHIIIAGSGMATGGRILHHFKHGLSDHRSTVLFAGYQAGGTRGAKMLQGVEHIKLHGEWIPIRAKIKNLEGLSGHADYIELHQWLGESNLAHGTRIQLVHGEPEALETFRDFLSEHTSFDVDIPDYMSILHL</sequence>
<comment type="caution">
    <text evidence="4">The sequence shown here is derived from an EMBL/GenBank/DDBJ whole genome shotgun (WGS) entry which is preliminary data.</text>
</comment>
<dbReference type="InterPro" id="IPR011108">
    <property type="entry name" value="RMMBL"/>
</dbReference>
<protein>
    <submittedName>
        <fullName evidence="4">MBL fold metallo-hydrolase</fullName>
    </submittedName>
</protein>
<keyword evidence="1 4" id="KW-0378">Hydrolase</keyword>
<dbReference type="InterPro" id="IPR050698">
    <property type="entry name" value="MBL"/>
</dbReference>
<dbReference type="SUPFAM" id="SSF56281">
    <property type="entry name" value="Metallo-hydrolase/oxidoreductase"/>
    <property type="match status" value="1"/>
</dbReference>
<reference evidence="4 5" key="1">
    <citation type="journal article" date="2011" name="Front. Microbiol.">
        <title>Genomic signatures of strain selection and enhancement in Bacillus atrophaeus var. globigii, a historical biowarfare simulant.</title>
        <authorList>
            <person name="Gibbons H.S."/>
            <person name="Broomall S.M."/>
            <person name="McNew L.A."/>
            <person name="Daligault H."/>
            <person name="Chapman C."/>
            <person name="Bruce D."/>
            <person name="Karavis M."/>
            <person name="Krepps M."/>
            <person name="McGregor P.A."/>
            <person name="Hong C."/>
            <person name="Park K.H."/>
            <person name="Akmal A."/>
            <person name="Feldman A."/>
            <person name="Lin J.S."/>
            <person name="Chang W.E."/>
            <person name="Higgs B.W."/>
            <person name="Demirev P."/>
            <person name="Lindquist J."/>
            <person name="Liem A."/>
            <person name="Fochler E."/>
            <person name="Read T.D."/>
            <person name="Tapia R."/>
            <person name="Johnson S."/>
            <person name="Bishop-Lilly K.A."/>
            <person name="Detter C."/>
            <person name="Han C."/>
            <person name="Sozhamannan S."/>
            <person name="Rosenzweig C.N."/>
            <person name="Skowronski E.W."/>
        </authorList>
    </citation>
    <scope>NUCLEOTIDE SEQUENCE [LARGE SCALE GENOMIC DNA]</scope>
    <source>
        <strain evidence="4 5">GYP-17</strain>
    </source>
</reference>
<organism evidence="4 5">
    <name type="scientific">Aliidiomarina sanyensis</name>
    <dbReference type="NCBI Taxonomy" id="1249555"/>
    <lineage>
        <taxon>Bacteria</taxon>
        <taxon>Pseudomonadati</taxon>
        <taxon>Pseudomonadota</taxon>
        <taxon>Gammaproteobacteria</taxon>
        <taxon>Alteromonadales</taxon>
        <taxon>Idiomarinaceae</taxon>
        <taxon>Aliidiomarina</taxon>
    </lineage>
</organism>
<evidence type="ECO:0000313" key="5">
    <source>
        <dbReference type="Proteomes" id="UP000288405"/>
    </source>
</evidence>
<evidence type="ECO:0000313" key="4">
    <source>
        <dbReference type="EMBL" id="RUO35175.1"/>
    </source>
</evidence>
<dbReference type="PANTHER" id="PTHR11203">
    <property type="entry name" value="CLEAVAGE AND POLYADENYLATION SPECIFICITY FACTOR FAMILY MEMBER"/>
    <property type="match status" value="1"/>
</dbReference>
<dbReference type="SMART" id="SM00849">
    <property type="entry name" value="Lactamase_B"/>
    <property type="match status" value="1"/>
</dbReference>
<accession>A0A432WN15</accession>
<evidence type="ECO:0000256" key="1">
    <source>
        <dbReference type="ARBA" id="ARBA00022801"/>
    </source>
</evidence>
<dbReference type="Pfam" id="PF10996">
    <property type="entry name" value="Beta-Casp"/>
    <property type="match status" value="1"/>
</dbReference>
<dbReference type="Pfam" id="PF07521">
    <property type="entry name" value="RMMBL"/>
    <property type="match status" value="1"/>
</dbReference>
<dbReference type="GO" id="GO:0016787">
    <property type="term" value="F:hydrolase activity"/>
    <property type="evidence" value="ECO:0007669"/>
    <property type="project" value="UniProtKB-KW"/>
</dbReference>
<dbReference type="RefSeq" id="WP_126776292.1">
    <property type="nucleotide sequence ID" value="NZ_PIPM01000003.1"/>
</dbReference>
<feature type="domain" description="Beta-Casp" evidence="3">
    <location>
        <begin position="246"/>
        <end position="365"/>
    </location>
</feature>
<keyword evidence="5" id="KW-1185">Reference proteome</keyword>
<dbReference type="SMART" id="SM01027">
    <property type="entry name" value="Beta-Casp"/>
    <property type="match status" value="1"/>
</dbReference>
<dbReference type="InterPro" id="IPR022712">
    <property type="entry name" value="Beta_Casp"/>
</dbReference>
<feature type="domain" description="Metallo-beta-lactamase" evidence="2">
    <location>
        <begin position="13"/>
        <end position="241"/>
    </location>
</feature>
<dbReference type="CDD" id="cd16295">
    <property type="entry name" value="TTHA0252-CPSF-like_MBL-fold"/>
    <property type="match status" value="1"/>
</dbReference>
<dbReference type="InterPro" id="IPR001279">
    <property type="entry name" value="Metallo-B-lactamas"/>
</dbReference>
<dbReference type="GO" id="GO:0004521">
    <property type="term" value="F:RNA endonuclease activity"/>
    <property type="evidence" value="ECO:0007669"/>
    <property type="project" value="TreeGrafter"/>
</dbReference>
<name>A0A432WN15_9GAMM</name>
<evidence type="ECO:0000259" key="3">
    <source>
        <dbReference type="SMART" id="SM01027"/>
    </source>
</evidence>
<gene>
    <name evidence="4" type="ORF">CWE11_03830</name>
</gene>
<dbReference type="EMBL" id="PIPM01000003">
    <property type="protein sequence ID" value="RUO35175.1"/>
    <property type="molecule type" value="Genomic_DNA"/>
</dbReference>
<dbReference type="Pfam" id="PF12706">
    <property type="entry name" value="Lactamase_B_2"/>
    <property type="match status" value="1"/>
</dbReference>
<dbReference type="Proteomes" id="UP000288405">
    <property type="component" value="Unassembled WGS sequence"/>
</dbReference>
<dbReference type="Gene3D" id="3.40.50.10890">
    <property type="match status" value="1"/>
</dbReference>
<dbReference type="PANTHER" id="PTHR11203:SF37">
    <property type="entry name" value="INTEGRATOR COMPLEX SUBUNIT 11"/>
    <property type="match status" value="1"/>
</dbReference>
<proteinExistence type="predicted"/>
<dbReference type="AlphaFoldDB" id="A0A432WN15"/>